<proteinExistence type="predicted"/>
<comment type="caution">
    <text evidence="1">The sequence shown here is derived from an EMBL/GenBank/DDBJ whole genome shotgun (WGS) entry which is preliminary data.</text>
</comment>
<reference evidence="1" key="1">
    <citation type="submission" date="2022-11" db="EMBL/GenBank/DDBJ databases">
        <title>Genome Sequence of Boeremia exigua.</title>
        <authorList>
            <person name="Buettner E."/>
        </authorList>
    </citation>
    <scope>NUCLEOTIDE SEQUENCE</scope>
    <source>
        <strain evidence="1">CU02</strain>
    </source>
</reference>
<organism evidence="1 2">
    <name type="scientific">Boeremia exigua</name>
    <dbReference type="NCBI Taxonomy" id="749465"/>
    <lineage>
        <taxon>Eukaryota</taxon>
        <taxon>Fungi</taxon>
        <taxon>Dikarya</taxon>
        <taxon>Ascomycota</taxon>
        <taxon>Pezizomycotina</taxon>
        <taxon>Dothideomycetes</taxon>
        <taxon>Pleosporomycetidae</taxon>
        <taxon>Pleosporales</taxon>
        <taxon>Pleosporineae</taxon>
        <taxon>Didymellaceae</taxon>
        <taxon>Boeremia</taxon>
    </lineage>
</organism>
<dbReference type="Proteomes" id="UP001153331">
    <property type="component" value="Unassembled WGS sequence"/>
</dbReference>
<gene>
    <name evidence="1" type="ORF">OPT61_g7433</name>
</gene>
<evidence type="ECO:0000313" key="1">
    <source>
        <dbReference type="EMBL" id="KAJ8109470.1"/>
    </source>
</evidence>
<keyword evidence="2" id="KW-1185">Reference proteome</keyword>
<sequence length="794" mass="88132">MWMNISGTLNVFRLLRDPTLCLPQQTVSTFNHLPIPLSKAFPRKVGKDGEKEVDIRAVVLDKDNCFALPHTDEVHKPYKDHFQRLREAYPGSKLLIVSNTAGTNSDPGLKQAAVLESNTGVKVLQHSTKKPGCKDEVMAYFRAHPDSGVTRPEQIAIVGDRLSTDIMMANMMGSYGFWVKDGAVRPGFVEWKTDCRASFFDEDTLRQILCVATNSNDADGSMTLLTSYFVIRKRGSLVVCTVDRVWGQNRPREPAETHREEPSALYRNYGAYPPSVPAMPRYGPPTLSETAPRRSIDQLTNRVVEQYHAPPTSDPNSKERHQTEPLTRSFSSGGNSYPGRSMYGEPMQHSKSHIGLGLEESRRTGRASPLPQAVQGAQAPPFMTGKDPGIKSEFGRMFSGLGGLGSSTPLRGSPLPHSNHDGQEHGELMRRINSQQGRKPKRVKDESNVFDDDSNDGRGTPTGIRGAKRNKHAHPAGHHHHHAQHHHHHHHHHHHDDPTSTASAAINGRQTSVPSGPAPPVHHHHHIQGTPHHHHHHHTPRPAPLAAKLPPKVHDVQAVLEEAAKLPRRHLGSQVYAATTELPRPNSSLDDQFGYASKPNRLPRFEANPINCTFTIRVPRFYLRPRQRQHIVLERHLWGARVYRDDSDPIAAAIHSGWIRGEWDDTVDVGMLDPRITAANDPTDAEDTLTKIPAAPVTPPADIDLQIEILILPQLQEYTGSVEYGISSRPSRAHDGLSFMINKIRWVEEGIGSRGQERTAAALRRRLDASATLLALMNGGDGMHRANGMTKLHA</sequence>
<name>A0ACC2I2S7_9PLEO</name>
<evidence type="ECO:0000313" key="2">
    <source>
        <dbReference type="Proteomes" id="UP001153331"/>
    </source>
</evidence>
<dbReference type="EMBL" id="JAPHNI010000610">
    <property type="protein sequence ID" value="KAJ8109470.1"/>
    <property type="molecule type" value="Genomic_DNA"/>
</dbReference>
<accession>A0ACC2I2S7</accession>
<protein>
    <submittedName>
        <fullName evidence="1">Uncharacterized protein</fullName>
    </submittedName>
</protein>